<proteinExistence type="predicted"/>
<gene>
    <name evidence="2" type="ORF">Natoc_3235</name>
</gene>
<evidence type="ECO:0000313" key="3">
    <source>
        <dbReference type="Proteomes" id="UP000010878"/>
    </source>
</evidence>
<dbReference type="SUPFAM" id="SSF55486">
    <property type="entry name" value="Metalloproteases ('zincins'), catalytic domain"/>
    <property type="match status" value="1"/>
</dbReference>
<dbReference type="GeneID" id="14403622"/>
<dbReference type="Proteomes" id="UP000010878">
    <property type="component" value="Chromosome"/>
</dbReference>
<dbReference type="eggNOG" id="arCOG04994">
    <property type="taxonomic scope" value="Archaea"/>
</dbReference>
<protein>
    <recommendedName>
        <fullName evidence="4">Peptidase M10A and M12B matrixin and adamalysin</fullName>
    </recommendedName>
</protein>
<dbReference type="AlphaFoldDB" id="L0K4E0"/>
<reference evidence="2 3" key="1">
    <citation type="submission" date="2012-11" db="EMBL/GenBank/DDBJ databases">
        <title>FINISHED of Natronococcus occultus SP4, DSM 3396.</title>
        <authorList>
            <consortium name="DOE Joint Genome Institute"/>
            <person name="Eisen J."/>
            <person name="Huntemann M."/>
            <person name="Wei C.-L."/>
            <person name="Han J."/>
            <person name="Detter J.C."/>
            <person name="Han C."/>
            <person name="Tapia R."/>
            <person name="Chen A."/>
            <person name="Kyrpides N."/>
            <person name="Mavromatis K."/>
            <person name="Markowitz V."/>
            <person name="Szeto E."/>
            <person name="Ivanova N."/>
            <person name="Mikhailova N."/>
            <person name="Ovchinnikova G."/>
            <person name="Pagani I."/>
            <person name="Pati A."/>
            <person name="Goodwin L."/>
            <person name="Nordberg H.P."/>
            <person name="Cantor M.N."/>
            <person name="Hua S.X."/>
            <person name="Woyke T."/>
            <person name="Eisen J."/>
            <person name="Klenk H.-P."/>
            <person name="Klenk H.-P."/>
        </authorList>
    </citation>
    <scope>NUCLEOTIDE SEQUENCE [LARGE SCALE GENOMIC DNA]</scope>
    <source>
        <strain evidence="2 3">SP4</strain>
    </source>
</reference>
<evidence type="ECO:0000313" key="2">
    <source>
        <dbReference type="EMBL" id="AGB38973.1"/>
    </source>
</evidence>
<evidence type="ECO:0000256" key="1">
    <source>
        <dbReference type="SAM" id="Phobius"/>
    </source>
</evidence>
<sequence>MSDDTDERPAGFTRRQLLVGFAGSAASVATVGTVGYVRREPTDRLEMRVWLSERATEYDGVTGRLREYLEALLTYEYWDLELSIGGTVSVSREDGARVTSEGEWPATLASGAVGIGDVDPVSDVNLLVTDGQMTTAPTGFALPQVASVGGARYLATLPPFAELESVHDGGAVHRIVPNERPIRTIQILLHEVGHALGLEHDHGIAFHSGDRVVATPMLSSYAWDPDYDGDRTRCGTAYPPIGDRERALSLTFSTCSRRELEAYSGGFRL</sequence>
<keyword evidence="1" id="KW-0812">Transmembrane</keyword>
<dbReference type="GO" id="GO:0008237">
    <property type="term" value="F:metallopeptidase activity"/>
    <property type="evidence" value="ECO:0007669"/>
    <property type="project" value="InterPro"/>
</dbReference>
<keyword evidence="1" id="KW-1133">Transmembrane helix</keyword>
<organism evidence="2 3">
    <name type="scientific">Natronococcus occultus SP4</name>
    <dbReference type="NCBI Taxonomy" id="694430"/>
    <lineage>
        <taxon>Archaea</taxon>
        <taxon>Methanobacteriati</taxon>
        <taxon>Methanobacteriota</taxon>
        <taxon>Stenosarchaea group</taxon>
        <taxon>Halobacteria</taxon>
        <taxon>Halobacteriales</taxon>
        <taxon>Natrialbaceae</taxon>
        <taxon>Natronococcus</taxon>
    </lineage>
</organism>
<dbReference type="Gene3D" id="3.40.390.10">
    <property type="entry name" value="Collagenase (Catalytic Domain)"/>
    <property type="match status" value="1"/>
</dbReference>
<dbReference type="RefSeq" id="WP_015322412.1">
    <property type="nucleotide sequence ID" value="NC_019974.1"/>
</dbReference>
<evidence type="ECO:0008006" key="4">
    <source>
        <dbReference type="Google" id="ProtNLM"/>
    </source>
</evidence>
<dbReference type="HOGENOM" id="CLU_1109489_0_0_2"/>
<dbReference type="EMBL" id="CP003929">
    <property type="protein sequence ID" value="AGB38973.1"/>
    <property type="molecule type" value="Genomic_DNA"/>
</dbReference>
<feature type="transmembrane region" description="Helical" evidence="1">
    <location>
        <begin position="17"/>
        <end position="37"/>
    </location>
</feature>
<name>L0K4E0_9EURY</name>
<dbReference type="OrthoDB" id="198863at2157"/>
<dbReference type="KEGG" id="nou:Natoc_3235"/>
<accession>L0K4E0</accession>
<keyword evidence="1" id="KW-0472">Membrane</keyword>
<keyword evidence="3" id="KW-1185">Reference proteome</keyword>
<dbReference type="InterPro" id="IPR024079">
    <property type="entry name" value="MetalloPept_cat_dom_sf"/>
</dbReference>